<dbReference type="Pfam" id="PF00106">
    <property type="entry name" value="adh_short"/>
    <property type="match status" value="1"/>
</dbReference>
<dbReference type="GO" id="GO:0016491">
    <property type="term" value="F:oxidoreductase activity"/>
    <property type="evidence" value="ECO:0007669"/>
    <property type="project" value="UniProtKB-KW"/>
</dbReference>
<comment type="caution">
    <text evidence="5">The sequence shown here is derived from an EMBL/GenBank/DDBJ whole genome shotgun (WGS) entry which is preliminary data.</text>
</comment>
<organism evidence="5 6">
    <name type="scientific">Geodermatophilus maliterrae</name>
    <dbReference type="NCBI Taxonomy" id="3162531"/>
    <lineage>
        <taxon>Bacteria</taxon>
        <taxon>Bacillati</taxon>
        <taxon>Actinomycetota</taxon>
        <taxon>Actinomycetes</taxon>
        <taxon>Geodermatophilales</taxon>
        <taxon>Geodermatophilaceae</taxon>
        <taxon>Geodermatophilus</taxon>
    </lineage>
</organism>
<dbReference type="Gene3D" id="3.40.50.720">
    <property type="entry name" value="NAD(P)-binding Rossmann-like Domain"/>
    <property type="match status" value="1"/>
</dbReference>
<dbReference type="InterPro" id="IPR002347">
    <property type="entry name" value="SDR_fam"/>
</dbReference>
<dbReference type="PANTHER" id="PTHR44196:SF1">
    <property type="entry name" value="DEHYDROGENASE_REDUCTASE SDR FAMILY MEMBER 7B"/>
    <property type="match status" value="1"/>
</dbReference>
<dbReference type="InterPro" id="IPR057326">
    <property type="entry name" value="KR_dom"/>
</dbReference>
<evidence type="ECO:0000313" key="6">
    <source>
        <dbReference type="Proteomes" id="UP001560045"/>
    </source>
</evidence>
<keyword evidence="2 5" id="KW-0560">Oxidoreductase</keyword>
<name>A0ABV3XDR4_9ACTN</name>
<gene>
    <name evidence="5" type="ORF">ABQ292_07750</name>
</gene>
<dbReference type="Proteomes" id="UP001560045">
    <property type="component" value="Unassembled WGS sequence"/>
</dbReference>
<sequence length="293" mass="31004">MPQTVLITGASSGIGRATAHLFAERGANLVLMARGRQALEDTAAEARAKGAGDVVVCPADVLDEDALRTAVQSTVARSGSLDVVVHSAQVIAYGRIEDVPKAVFERVVDTALHGTANLVRTVLPVFRRQGAGHLVVVSSLLASVTTPFMGSYNSAKWGQLGLIRTLQQETRDVPGIHVSAVAPGGVNTPIYSQAGSYIGLKGRPPVPIYSPERVARSVVARLDRPRRLVQSGFANPVVILGFRLFPAVYDALVGPLLRVFALADDDRTEPTPGNVLESRPAGNATEGRWHGIP</sequence>
<proteinExistence type="inferred from homology"/>
<evidence type="ECO:0000256" key="2">
    <source>
        <dbReference type="ARBA" id="ARBA00023002"/>
    </source>
</evidence>
<dbReference type="RefSeq" id="WP_369204934.1">
    <property type="nucleotide sequence ID" value="NZ_JBFNXQ010000017.1"/>
</dbReference>
<keyword evidence="6" id="KW-1185">Reference proteome</keyword>
<dbReference type="SUPFAM" id="SSF51735">
    <property type="entry name" value="NAD(P)-binding Rossmann-fold domains"/>
    <property type="match status" value="1"/>
</dbReference>
<dbReference type="EC" id="1.-.-.-" evidence="5"/>
<dbReference type="InterPro" id="IPR036291">
    <property type="entry name" value="NAD(P)-bd_dom_sf"/>
</dbReference>
<feature type="domain" description="Ketoreductase" evidence="4">
    <location>
        <begin position="3"/>
        <end position="189"/>
    </location>
</feature>
<dbReference type="PRINTS" id="PR00081">
    <property type="entry name" value="GDHRDH"/>
</dbReference>
<evidence type="ECO:0000313" key="5">
    <source>
        <dbReference type="EMBL" id="MEX5718263.1"/>
    </source>
</evidence>
<evidence type="ECO:0000256" key="3">
    <source>
        <dbReference type="SAM" id="MobiDB-lite"/>
    </source>
</evidence>
<feature type="region of interest" description="Disordered" evidence="3">
    <location>
        <begin position="268"/>
        <end position="293"/>
    </location>
</feature>
<comment type="similarity">
    <text evidence="1">Belongs to the short-chain dehydrogenases/reductases (SDR) family.</text>
</comment>
<evidence type="ECO:0000259" key="4">
    <source>
        <dbReference type="SMART" id="SM00822"/>
    </source>
</evidence>
<reference evidence="5 6" key="1">
    <citation type="submission" date="2024-06" db="EMBL/GenBank/DDBJ databases">
        <title>Draft genome sequence of Geodermatophilus badlandi, a novel member of the Geodermatophilaceae isolated from badland sedimentary rocks in the Red desert, Wyoming, USA.</title>
        <authorList>
            <person name="Ben Tekaya S."/>
            <person name="Nouioui I."/>
            <person name="Flores G.M."/>
            <person name="Shaal M.N."/>
            <person name="Bredoire F."/>
            <person name="Basile F."/>
            <person name="Van Diepen L."/>
            <person name="Ward N.L."/>
        </authorList>
    </citation>
    <scope>NUCLEOTIDE SEQUENCE [LARGE SCALE GENOMIC DNA]</scope>
    <source>
        <strain evidence="5 6">WL48A</strain>
    </source>
</reference>
<evidence type="ECO:0000256" key="1">
    <source>
        <dbReference type="ARBA" id="ARBA00006484"/>
    </source>
</evidence>
<dbReference type="SMART" id="SM00822">
    <property type="entry name" value="PKS_KR"/>
    <property type="match status" value="1"/>
</dbReference>
<accession>A0ABV3XDR4</accession>
<dbReference type="PANTHER" id="PTHR44196">
    <property type="entry name" value="DEHYDROGENASE/REDUCTASE SDR FAMILY MEMBER 7B"/>
    <property type="match status" value="1"/>
</dbReference>
<protein>
    <submittedName>
        <fullName evidence="5">SDR family NAD(P)-dependent oxidoreductase</fullName>
        <ecNumber evidence="5">1.-.-.-</ecNumber>
    </submittedName>
</protein>
<dbReference type="EMBL" id="JBFNXQ010000017">
    <property type="protein sequence ID" value="MEX5718263.1"/>
    <property type="molecule type" value="Genomic_DNA"/>
</dbReference>